<dbReference type="PROSITE" id="PS50931">
    <property type="entry name" value="HTH_LYSR"/>
    <property type="match status" value="1"/>
</dbReference>
<dbReference type="AlphaFoldDB" id="A0A366HME9"/>
<dbReference type="Pfam" id="PF00126">
    <property type="entry name" value="HTH_1"/>
    <property type="match status" value="1"/>
</dbReference>
<keyword evidence="3" id="KW-0238">DNA-binding</keyword>
<dbReference type="EMBL" id="QNRQ01000001">
    <property type="protein sequence ID" value="RBP43391.1"/>
    <property type="molecule type" value="Genomic_DNA"/>
</dbReference>
<dbReference type="InterPro" id="IPR000847">
    <property type="entry name" value="LysR_HTH_N"/>
</dbReference>
<keyword evidence="7" id="KW-1185">Reference proteome</keyword>
<evidence type="ECO:0000256" key="1">
    <source>
        <dbReference type="ARBA" id="ARBA00009437"/>
    </source>
</evidence>
<gene>
    <name evidence="6" type="ORF">DFR37_101523</name>
</gene>
<comment type="similarity">
    <text evidence="1">Belongs to the LysR transcriptional regulatory family.</text>
</comment>
<evidence type="ECO:0000313" key="6">
    <source>
        <dbReference type="EMBL" id="RBP43391.1"/>
    </source>
</evidence>
<dbReference type="Gene3D" id="3.40.190.290">
    <property type="match status" value="1"/>
</dbReference>
<dbReference type="InterPro" id="IPR036388">
    <property type="entry name" value="WH-like_DNA-bd_sf"/>
</dbReference>
<comment type="caution">
    <text evidence="6">The sequence shown here is derived from an EMBL/GenBank/DDBJ whole genome shotgun (WGS) entry which is preliminary data.</text>
</comment>
<evidence type="ECO:0000259" key="5">
    <source>
        <dbReference type="PROSITE" id="PS50931"/>
    </source>
</evidence>
<feature type="domain" description="HTH lysR-type" evidence="5">
    <location>
        <begin position="12"/>
        <end position="69"/>
    </location>
</feature>
<proteinExistence type="inferred from homology"/>
<dbReference type="InterPro" id="IPR005119">
    <property type="entry name" value="LysR_subst-bd"/>
</dbReference>
<dbReference type="PRINTS" id="PR00039">
    <property type="entry name" value="HTHLYSR"/>
</dbReference>
<evidence type="ECO:0000313" key="7">
    <source>
        <dbReference type="Proteomes" id="UP000253628"/>
    </source>
</evidence>
<protein>
    <submittedName>
        <fullName evidence="6">LysR family transcriptional regulator</fullName>
    </submittedName>
</protein>
<dbReference type="Pfam" id="PF03466">
    <property type="entry name" value="LysR_substrate"/>
    <property type="match status" value="1"/>
</dbReference>
<dbReference type="InterPro" id="IPR036390">
    <property type="entry name" value="WH_DNA-bd_sf"/>
</dbReference>
<evidence type="ECO:0000256" key="2">
    <source>
        <dbReference type="ARBA" id="ARBA00023015"/>
    </source>
</evidence>
<dbReference type="FunFam" id="1.10.10.10:FF:000001">
    <property type="entry name" value="LysR family transcriptional regulator"/>
    <property type="match status" value="1"/>
</dbReference>
<reference evidence="6 7" key="1">
    <citation type="submission" date="2018-06" db="EMBL/GenBank/DDBJ databases">
        <title>Genomic Encyclopedia of Type Strains, Phase IV (KMG-IV): sequencing the most valuable type-strain genomes for metagenomic binning, comparative biology and taxonomic classification.</title>
        <authorList>
            <person name="Goeker M."/>
        </authorList>
    </citation>
    <scope>NUCLEOTIDE SEQUENCE [LARGE SCALE GENOMIC DNA]</scope>
    <source>
        <strain evidence="6 7">DSM 25520</strain>
    </source>
</reference>
<dbReference type="Proteomes" id="UP000253628">
    <property type="component" value="Unassembled WGS sequence"/>
</dbReference>
<dbReference type="GO" id="GO:0003677">
    <property type="term" value="F:DNA binding"/>
    <property type="evidence" value="ECO:0007669"/>
    <property type="project" value="UniProtKB-KW"/>
</dbReference>
<evidence type="ECO:0000256" key="3">
    <source>
        <dbReference type="ARBA" id="ARBA00023125"/>
    </source>
</evidence>
<dbReference type="PANTHER" id="PTHR30419:SF8">
    <property type="entry name" value="NITROGEN ASSIMILATION TRANSCRIPTIONAL ACTIVATOR-RELATED"/>
    <property type="match status" value="1"/>
</dbReference>
<evidence type="ECO:0000256" key="4">
    <source>
        <dbReference type="ARBA" id="ARBA00023163"/>
    </source>
</evidence>
<dbReference type="GO" id="GO:0003700">
    <property type="term" value="F:DNA-binding transcription factor activity"/>
    <property type="evidence" value="ECO:0007669"/>
    <property type="project" value="InterPro"/>
</dbReference>
<keyword evidence="4" id="KW-0804">Transcription</keyword>
<name>A0A366HME9_9BURK</name>
<keyword evidence="2" id="KW-0805">Transcription regulation</keyword>
<accession>A0A366HME9</accession>
<dbReference type="RefSeq" id="WP_113931667.1">
    <property type="nucleotide sequence ID" value="NZ_JACCEU010000001.1"/>
</dbReference>
<dbReference type="GO" id="GO:0005829">
    <property type="term" value="C:cytosol"/>
    <property type="evidence" value="ECO:0007669"/>
    <property type="project" value="TreeGrafter"/>
</dbReference>
<dbReference type="OrthoDB" id="8627799at2"/>
<sequence length="315" mass="34346">MEHSKSSLIRRLKLQQIAIFEKVVETGSMLAASRELHMTQPAVSKSIRELEQHFEETLFTRGKRGVQLTEFGQLLQRHTQSLLAGLRFLADDANSWNAGISGQVVVGTLLTASAKLLPRAILRLREIAPNIIVKVRVGSNDALFPELARGQFDVVIGFLPEENVNPAFVHVPLYDETLCAVVSRHHPLALEATVDAHQLEEMTWIVPTTESVARRSAQSFFEKAGMAMPRKLVESVSFLTNLGLLLESSLVALMPYAVAEQFVRAGLLSILRLGVVSPVGKVGYTLLAERAPTAATARLLAALEEVAGIEALGGL</sequence>
<dbReference type="SUPFAM" id="SSF53850">
    <property type="entry name" value="Periplasmic binding protein-like II"/>
    <property type="match status" value="1"/>
</dbReference>
<dbReference type="SUPFAM" id="SSF46785">
    <property type="entry name" value="Winged helix' DNA-binding domain"/>
    <property type="match status" value="1"/>
</dbReference>
<dbReference type="Gene3D" id="1.10.10.10">
    <property type="entry name" value="Winged helix-like DNA-binding domain superfamily/Winged helix DNA-binding domain"/>
    <property type="match status" value="1"/>
</dbReference>
<dbReference type="InterPro" id="IPR050950">
    <property type="entry name" value="HTH-type_LysR_regulators"/>
</dbReference>
<organism evidence="6 7">
    <name type="scientific">Eoetvoesiella caeni</name>
    <dbReference type="NCBI Taxonomy" id="645616"/>
    <lineage>
        <taxon>Bacteria</taxon>
        <taxon>Pseudomonadati</taxon>
        <taxon>Pseudomonadota</taxon>
        <taxon>Betaproteobacteria</taxon>
        <taxon>Burkholderiales</taxon>
        <taxon>Alcaligenaceae</taxon>
        <taxon>Eoetvoesiella</taxon>
    </lineage>
</organism>
<dbReference type="PANTHER" id="PTHR30419">
    <property type="entry name" value="HTH-TYPE TRANSCRIPTIONAL REGULATOR YBHD"/>
    <property type="match status" value="1"/>
</dbReference>